<evidence type="ECO:0000259" key="2">
    <source>
        <dbReference type="PROSITE" id="PS50235"/>
    </source>
</evidence>
<evidence type="ECO:0000313" key="3">
    <source>
        <dbReference type="EMBL" id="KAF8748385.1"/>
    </source>
</evidence>
<dbReference type="GO" id="GO:0004843">
    <property type="term" value="F:cysteine-type deubiquitinase activity"/>
    <property type="evidence" value="ECO:0007669"/>
    <property type="project" value="InterPro"/>
</dbReference>
<keyword evidence="4" id="KW-1185">Reference proteome</keyword>
<organism evidence="3 4">
    <name type="scientific">Digitaria exilis</name>
    <dbReference type="NCBI Taxonomy" id="1010633"/>
    <lineage>
        <taxon>Eukaryota</taxon>
        <taxon>Viridiplantae</taxon>
        <taxon>Streptophyta</taxon>
        <taxon>Embryophyta</taxon>
        <taxon>Tracheophyta</taxon>
        <taxon>Spermatophyta</taxon>
        <taxon>Magnoliopsida</taxon>
        <taxon>Liliopsida</taxon>
        <taxon>Poales</taxon>
        <taxon>Poaceae</taxon>
        <taxon>PACMAD clade</taxon>
        <taxon>Panicoideae</taxon>
        <taxon>Panicodae</taxon>
        <taxon>Paniceae</taxon>
        <taxon>Anthephorinae</taxon>
        <taxon>Digitaria</taxon>
    </lineage>
</organism>
<dbReference type="GO" id="GO:0005829">
    <property type="term" value="C:cytosol"/>
    <property type="evidence" value="ECO:0007669"/>
    <property type="project" value="TreeGrafter"/>
</dbReference>
<protein>
    <recommendedName>
        <fullName evidence="2">USP domain-containing protein</fullName>
    </recommendedName>
</protein>
<dbReference type="PANTHER" id="PTHR24006:SF807">
    <property type="entry name" value="OS08G0527100 PROTEIN"/>
    <property type="match status" value="1"/>
</dbReference>
<dbReference type="Proteomes" id="UP000636709">
    <property type="component" value="Unassembled WGS sequence"/>
</dbReference>
<name>A0A835FEK1_9POAL</name>
<feature type="domain" description="USP" evidence="2">
    <location>
        <begin position="99"/>
        <end position="561"/>
    </location>
</feature>
<dbReference type="InterPro" id="IPR028889">
    <property type="entry name" value="USP"/>
</dbReference>
<dbReference type="GO" id="GO:0016579">
    <property type="term" value="P:protein deubiquitination"/>
    <property type="evidence" value="ECO:0007669"/>
    <property type="project" value="InterPro"/>
</dbReference>
<dbReference type="InterPro" id="IPR038765">
    <property type="entry name" value="Papain-like_cys_pep_sf"/>
</dbReference>
<dbReference type="OrthoDB" id="688062at2759"/>
<feature type="region of interest" description="Disordered" evidence="1">
    <location>
        <begin position="260"/>
        <end position="281"/>
    </location>
</feature>
<evidence type="ECO:0000313" key="4">
    <source>
        <dbReference type="Proteomes" id="UP000636709"/>
    </source>
</evidence>
<dbReference type="InterPro" id="IPR050164">
    <property type="entry name" value="Peptidase_C19"/>
</dbReference>
<feature type="region of interest" description="Disordered" evidence="1">
    <location>
        <begin position="444"/>
        <end position="463"/>
    </location>
</feature>
<dbReference type="AlphaFoldDB" id="A0A835FEK1"/>
<proteinExistence type="predicted"/>
<dbReference type="EMBL" id="JACEFO010001091">
    <property type="protein sequence ID" value="KAF8748385.1"/>
    <property type="molecule type" value="Genomic_DNA"/>
</dbReference>
<dbReference type="SUPFAM" id="SSF54001">
    <property type="entry name" value="Cysteine proteinases"/>
    <property type="match status" value="1"/>
</dbReference>
<dbReference type="Pfam" id="PF00443">
    <property type="entry name" value="UCH"/>
    <property type="match status" value="1"/>
</dbReference>
<dbReference type="Gene3D" id="3.90.70.10">
    <property type="entry name" value="Cysteine proteinases"/>
    <property type="match status" value="1"/>
</dbReference>
<dbReference type="InterPro" id="IPR001394">
    <property type="entry name" value="Peptidase_C19_UCH"/>
</dbReference>
<dbReference type="GO" id="GO:0005634">
    <property type="term" value="C:nucleus"/>
    <property type="evidence" value="ECO:0007669"/>
    <property type="project" value="TreeGrafter"/>
</dbReference>
<evidence type="ECO:0000256" key="1">
    <source>
        <dbReference type="SAM" id="MobiDB-lite"/>
    </source>
</evidence>
<comment type="caution">
    <text evidence="3">The sequence shown here is derived from an EMBL/GenBank/DDBJ whole genome shotgun (WGS) entry which is preliminary data.</text>
</comment>
<dbReference type="PANTHER" id="PTHR24006">
    <property type="entry name" value="UBIQUITIN CARBOXYL-TERMINAL HYDROLASE"/>
    <property type="match status" value="1"/>
</dbReference>
<dbReference type="PROSITE" id="PS50235">
    <property type="entry name" value="USP_3"/>
    <property type="match status" value="1"/>
</dbReference>
<sequence>MASPQEVVSSDTRCKHFNFTTVEMSKFFKRIKSLKNDPECKDCKHEATARQLTPDGPDSCFMMCSACSQCFCTISCNRSLNLKVITLMARSHEFGYAVRGIPNRWNTCYVNALAQCLLALDELWMLMLGPHAPAGSLGVALKGLFWRQSGNNAGVTLNPWKLLKSLEALNQRYGALAQKDSRELLLQLRDGLNEEEMLKRPPDMQKDVPRVVDSIFQDQVSTTWTYKHCGHTSHKSEAFYELSLTLEPKEHPTNSMLSLALPQKEHPTKSVASPQSKLSRADHKNQLRQFGEKTSQQRAVNKNQLRQLGEKTSQRTVRLNKAILKNNLRQIGKASQQRIHRFSQKEDQRVDSIPSIKECLEYCFRKGVVVKCCEICSAEKPNSNQNKNGGQMVGIISESTSVDRDHTVCDPHRKVEEKSDLLSAHDNQDISMLNQDRRKQLELESSAHQVGEAQNKQKDMGGPTDKTIFLGKLPPVLTLHVLRSEDKGNARYCLVGVIEHIGSSIEEGYHVAYVRGSKIVSEQKPSSSSSSWFYANDDDIREVSLDEVLMCEAFLLFYERIEGRGNEMLWLANDPVNV</sequence>
<reference evidence="3" key="1">
    <citation type="submission" date="2020-07" db="EMBL/GenBank/DDBJ databases">
        <title>Genome sequence and genetic diversity analysis of an under-domesticated orphan crop, white fonio (Digitaria exilis).</title>
        <authorList>
            <person name="Bennetzen J.L."/>
            <person name="Chen S."/>
            <person name="Ma X."/>
            <person name="Wang X."/>
            <person name="Yssel A.E.J."/>
            <person name="Chaluvadi S.R."/>
            <person name="Johnson M."/>
            <person name="Gangashetty P."/>
            <person name="Hamidou F."/>
            <person name="Sanogo M.D."/>
            <person name="Zwaenepoel A."/>
            <person name="Wallace J."/>
            <person name="Van De Peer Y."/>
            <person name="Van Deynze A."/>
        </authorList>
    </citation>
    <scope>NUCLEOTIDE SEQUENCE</scope>
    <source>
        <tissue evidence="3">Leaves</tissue>
    </source>
</reference>
<gene>
    <name evidence="3" type="ORF">HU200_012928</name>
</gene>
<accession>A0A835FEK1</accession>